<sequence>MLGIAAIAYVDECLERGYPLRAGINHTLGLDYNEEDNPTTDHYVVIVGRKCDKGTLTYLYWDVGTKRGESADYRFQLIDGYKCSWKRE</sequence>
<evidence type="ECO:0000313" key="1">
    <source>
        <dbReference type="EMBL" id="ABQ04228.1"/>
    </source>
</evidence>
<dbReference type="KEGG" id="fjo:Fjoh_1196"/>
<dbReference type="EMBL" id="CP000685">
    <property type="protein sequence ID" value="ABQ04228.1"/>
    <property type="molecule type" value="Genomic_DNA"/>
</dbReference>
<evidence type="ECO:0008006" key="3">
    <source>
        <dbReference type="Google" id="ProtNLM"/>
    </source>
</evidence>
<reference evidence="1 2" key="1">
    <citation type="journal article" date="2009" name="Appl. Environ. Microbiol.">
        <title>Novel features of the polysaccharide-digesting gliding bacterium Flavobacterium johnsoniae as revealed by genome sequence analysis.</title>
        <authorList>
            <person name="McBride M.J."/>
            <person name="Xie G."/>
            <person name="Martens E.C."/>
            <person name="Lapidus A."/>
            <person name="Henrissat B."/>
            <person name="Rhodes R.G."/>
            <person name="Goltsman E."/>
            <person name="Wang W."/>
            <person name="Xu J."/>
            <person name="Hunnicutt D.W."/>
            <person name="Staroscik A.M."/>
            <person name="Hoover T.R."/>
            <person name="Cheng Y.Q."/>
            <person name="Stein J.L."/>
        </authorList>
    </citation>
    <scope>NUCLEOTIDE SEQUENCE [LARGE SCALE GENOMIC DNA]</scope>
    <source>
        <strain evidence="2">ATCC 17061 / DSM 2064 / JCM 8514 / BCRC 14874 / CCUG 350202 / NBRC 14942 / NCIMB 11054 / UW101</strain>
    </source>
</reference>
<dbReference type="Proteomes" id="UP000006694">
    <property type="component" value="Chromosome"/>
</dbReference>
<dbReference type="eggNOG" id="ENOG502ZXAJ">
    <property type="taxonomic scope" value="Bacteria"/>
</dbReference>
<dbReference type="OrthoDB" id="961266at2"/>
<dbReference type="HOGENOM" id="CLU_2464524_0_0_10"/>
<gene>
    <name evidence="1" type="ordered locus">Fjoh_1196</name>
</gene>
<dbReference type="AlphaFoldDB" id="A5FKN8"/>
<dbReference type="GeneID" id="31764071"/>
<protein>
    <recommendedName>
        <fullName evidence="3">Peptidase C39-like domain-containing protein</fullName>
    </recommendedName>
</protein>
<accession>A5FKN8</accession>
<organism evidence="1 2">
    <name type="scientific">Flavobacterium johnsoniae (strain ATCC 17061 / DSM 2064 / JCM 8514 / BCRC 14874 / CCUG 350202 / NBRC 14942 / NCIMB 11054 / UW101)</name>
    <name type="common">Cytophaga johnsonae</name>
    <dbReference type="NCBI Taxonomy" id="376686"/>
    <lineage>
        <taxon>Bacteria</taxon>
        <taxon>Pseudomonadati</taxon>
        <taxon>Bacteroidota</taxon>
        <taxon>Flavobacteriia</taxon>
        <taxon>Flavobacteriales</taxon>
        <taxon>Flavobacteriaceae</taxon>
        <taxon>Flavobacterium</taxon>
    </lineage>
</organism>
<keyword evidence="2" id="KW-1185">Reference proteome</keyword>
<dbReference type="RefSeq" id="WP_012023278.1">
    <property type="nucleotide sequence ID" value="NC_009441.1"/>
</dbReference>
<evidence type="ECO:0000313" key="2">
    <source>
        <dbReference type="Proteomes" id="UP000006694"/>
    </source>
</evidence>
<name>A5FKN8_FLAJ1</name>
<proteinExistence type="predicted"/>